<dbReference type="RefSeq" id="WP_175474137.1">
    <property type="nucleotide sequence ID" value="NZ_FNBW01000003.1"/>
</dbReference>
<name>A0A8G2BIL2_9PROT</name>
<protein>
    <submittedName>
        <fullName evidence="2">Putative ABC transport system substrate-binding protein</fullName>
    </submittedName>
</protein>
<evidence type="ECO:0000313" key="3">
    <source>
        <dbReference type="Proteomes" id="UP000198615"/>
    </source>
</evidence>
<gene>
    <name evidence="2" type="ORF">SAMN05660686_01405</name>
</gene>
<comment type="caution">
    <text evidence="2">The sequence shown here is derived from an EMBL/GenBank/DDBJ whole genome shotgun (WGS) entry which is preliminary data.</text>
</comment>
<dbReference type="PANTHER" id="PTHR35271">
    <property type="entry name" value="ABC TRANSPORTER, SUBSTRATE-BINDING LIPOPROTEIN-RELATED"/>
    <property type="match status" value="1"/>
</dbReference>
<dbReference type="Pfam" id="PF04392">
    <property type="entry name" value="ABC_sub_bind"/>
    <property type="match status" value="1"/>
</dbReference>
<sequence length="386" mass="41549">MIIRVLLVLAFGLVADPTAAAARPVLDWVVYDDATLDSYSVDTDAGDTARHVAVPRDGAEGAKRVMLLIPSRSVEAYTLAVNTILQVFARRQVPARFDIWYYDNDETVALEALRWSYDQPVDLIMSAGSSATSFLRAHHSGHAIPAVTSASKDPIASGHLSDPSGSGTNIAYTSINVETGTLVAYLRRLIPDLNTIGLIYSENNDSAVLTQVNPLKAAADRHGLTIIDVTVTERGSAEQELEDGLPKALERIRRLDPDFQKSILLVTGSTAAYERIAQINRHAGRLPVVSMLPDIVRAGEESALLSIGVNLTSALTLAAVYAVDVVTGDARPGDLPVGTVAPPDLAINFLIADRIGVKIPFSFLESSTFVYDREGRQVVAFGQRVF</sequence>
<accession>A0A8G2BIL2</accession>
<dbReference type="EMBL" id="FNBW01000003">
    <property type="protein sequence ID" value="SDF45004.1"/>
    <property type="molecule type" value="Genomic_DNA"/>
</dbReference>
<dbReference type="Gene3D" id="3.40.50.2300">
    <property type="match status" value="2"/>
</dbReference>
<dbReference type="Proteomes" id="UP000198615">
    <property type="component" value="Unassembled WGS sequence"/>
</dbReference>
<dbReference type="AlphaFoldDB" id="A0A8G2BIL2"/>
<organism evidence="2 3">
    <name type="scientific">Thalassobaculum litoreum DSM 18839</name>
    <dbReference type="NCBI Taxonomy" id="1123362"/>
    <lineage>
        <taxon>Bacteria</taxon>
        <taxon>Pseudomonadati</taxon>
        <taxon>Pseudomonadota</taxon>
        <taxon>Alphaproteobacteria</taxon>
        <taxon>Rhodospirillales</taxon>
        <taxon>Thalassobaculaceae</taxon>
        <taxon>Thalassobaculum</taxon>
    </lineage>
</organism>
<dbReference type="PANTHER" id="PTHR35271:SF1">
    <property type="entry name" value="ABC TRANSPORTER, SUBSTRATE-BINDING LIPOPROTEIN"/>
    <property type="match status" value="1"/>
</dbReference>
<proteinExistence type="predicted"/>
<dbReference type="InterPro" id="IPR007487">
    <property type="entry name" value="ABC_transpt-TYRBP-like"/>
</dbReference>
<evidence type="ECO:0000256" key="1">
    <source>
        <dbReference type="SAM" id="SignalP"/>
    </source>
</evidence>
<reference evidence="2 3" key="1">
    <citation type="submission" date="2016-10" db="EMBL/GenBank/DDBJ databases">
        <authorList>
            <person name="Varghese N."/>
            <person name="Submissions S."/>
        </authorList>
    </citation>
    <scope>NUCLEOTIDE SEQUENCE [LARGE SCALE GENOMIC DNA]</scope>
    <source>
        <strain evidence="2 3">DSM 18839</strain>
    </source>
</reference>
<keyword evidence="1" id="KW-0732">Signal</keyword>
<keyword evidence="3" id="KW-1185">Reference proteome</keyword>
<evidence type="ECO:0000313" key="2">
    <source>
        <dbReference type="EMBL" id="SDF45004.1"/>
    </source>
</evidence>
<feature type="signal peptide" evidence="1">
    <location>
        <begin position="1"/>
        <end position="21"/>
    </location>
</feature>
<feature type="chain" id="PRO_5034600091" evidence="1">
    <location>
        <begin position="22"/>
        <end position="386"/>
    </location>
</feature>